<dbReference type="InterPro" id="IPR007791">
    <property type="entry name" value="DjlA_N"/>
</dbReference>
<organism evidence="2 3">
    <name type="scientific">Congregibacter variabilis</name>
    <dbReference type="NCBI Taxonomy" id="3081200"/>
    <lineage>
        <taxon>Bacteria</taxon>
        <taxon>Pseudomonadati</taxon>
        <taxon>Pseudomonadota</taxon>
        <taxon>Gammaproteobacteria</taxon>
        <taxon>Cellvibrionales</taxon>
        <taxon>Halieaceae</taxon>
        <taxon>Congregibacter</taxon>
    </lineage>
</organism>
<dbReference type="InterPro" id="IPR029024">
    <property type="entry name" value="TerB-like"/>
</dbReference>
<dbReference type="EMBL" id="CP136864">
    <property type="protein sequence ID" value="WOJ94628.1"/>
    <property type="molecule type" value="Genomic_DNA"/>
</dbReference>
<reference evidence="2 3" key="1">
    <citation type="submission" date="2023-10" db="EMBL/GenBank/DDBJ databases">
        <title>Two novel species belonging to the OM43/NOR5 clade.</title>
        <authorList>
            <person name="Park M."/>
        </authorList>
    </citation>
    <scope>NUCLEOTIDE SEQUENCE [LARGE SCALE GENOMIC DNA]</scope>
    <source>
        <strain evidence="2 3">IMCC43200</strain>
    </source>
</reference>
<accession>A0ABZ0I7A0</accession>
<evidence type="ECO:0000313" key="2">
    <source>
        <dbReference type="EMBL" id="WOJ94628.1"/>
    </source>
</evidence>
<dbReference type="Proteomes" id="UP001626537">
    <property type="component" value="Chromosome"/>
</dbReference>
<evidence type="ECO:0000259" key="1">
    <source>
        <dbReference type="Pfam" id="PF05099"/>
    </source>
</evidence>
<keyword evidence="3" id="KW-1185">Reference proteome</keyword>
<dbReference type="SUPFAM" id="SSF158682">
    <property type="entry name" value="TerB-like"/>
    <property type="match status" value="1"/>
</dbReference>
<dbReference type="Gene3D" id="1.10.3680.10">
    <property type="entry name" value="TerB-like"/>
    <property type="match status" value="1"/>
</dbReference>
<protein>
    <submittedName>
        <fullName evidence="2">TerB family tellurite resistance protein</fullName>
    </submittedName>
</protein>
<proteinExistence type="predicted"/>
<gene>
    <name evidence="2" type="ORF">R0135_05550</name>
</gene>
<name>A0ABZ0I7A0_9GAMM</name>
<evidence type="ECO:0000313" key="3">
    <source>
        <dbReference type="Proteomes" id="UP001626537"/>
    </source>
</evidence>
<dbReference type="RefSeq" id="WP_407349265.1">
    <property type="nucleotide sequence ID" value="NZ_CP136864.1"/>
</dbReference>
<feature type="domain" description="Co-chaperone DjlA N-terminal" evidence="1">
    <location>
        <begin position="32"/>
        <end position="137"/>
    </location>
</feature>
<dbReference type="Pfam" id="PF05099">
    <property type="entry name" value="TerB"/>
    <property type="match status" value="1"/>
</dbReference>
<sequence>MALVDFNKVRQLFGDAPQSSDSDLFRELFVLVLSRATDADAYTHPAEIASVQSVIKEELGEDLSDGEVRTAALSKIYESTPLQKCLSGAAPKLSMDQRRAILRGLVAVMHADDNVSSREAEFFNMVVSALGLSAADAAGLVVA</sequence>